<comment type="similarity">
    <text evidence="1">Belongs to the sigma-70 factor family. ECF subfamily.</text>
</comment>
<keyword evidence="3" id="KW-0731">Sigma factor</keyword>
<dbReference type="NCBIfam" id="TIGR02937">
    <property type="entry name" value="sigma70-ECF"/>
    <property type="match status" value="1"/>
</dbReference>
<feature type="domain" description="RNA polymerase sigma-70 region 2" evidence="7">
    <location>
        <begin position="48"/>
        <end position="113"/>
    </location>
</feature>
<dbReference type="GO" id="GO:0003677">
    <property type="term" value="F:DNA binding"/>
    <property type="evidence" value="ECO:0007669"/>
    <property type="project" value="UniProtKB-KW"/>
</dbReference>
<dbReference type="Gene3D" id="1.10.10.10">
    <property type="entry name" value="Winged helix-like DNA-binding domain superfamily/Winged helix DNA-binding domain"/>
    <property type="match status" value="1"/>
</dbReference>
<sequence length="201" mass="21796">MSSPGWTHRSPVAAGRATPGRCSSVDVTTGKTASSGGGGGVVGFEDFVRARHAGLVRYAYVLCGDADLAQDLVQQALSGAYPRWPQISTGRPEAYVRRSVTNAFIDETRRPWRRETHDPVPDRPDPADRVRGVDDRDALLVAMTGLPPVRRAVIAMSYLEDLPDEDIAEALDLPRATVRSHRARGLAALRDVLTAQEVETP</sequence>
<evidence type="ECO:0000256" key="6">
    <source>
        <dbReference type="SAM" id="MobiDB-lite"/>
    </source>
</evidence>
<dbReference type="RefSeq" id="WP_123091426.1">
    <property type="nucleotide sequence ID" value="NZ_CAJFZZ010000039.1"/>
</dbReference>
<gene>
    <name evidence="9" type="ORF">EEW87_001915</name>
</gene>
<name>A0A5P8FII1_9MICO</name>
<dbReference type="GO" id="GO:0016987">
    <property type="term" value="F:sigma factor activity"/>
    <property type="evidence" value="ECO:0007669"/>
    <property type="project" value="UniProtKB-KW"/>
</dbReference>
<evidence type="ECO:0000256" key="3">
    <source>
        <dbReference type="ARBA" id="ARBA00023082"/>
    </source>
</evidence>
<evidence type="ECO:0000259" key="8">
    <source>
        <dbReference type="Pfam" id="PF08281"/>
    </source>
</evidence>
<dbReference type="Pfam" id="PF04542">
    <property type="entry name" value="Sigma70_r2"/>
    <property type="match status" value="1"/>
</dbReference>
<dbReference type="InterPro" id="IPR013249">
    <property type="entry name" value="RNA_pol_sigma70_r4_t2"/>
</dbReference>
<dbReference type="InterPro" id="IPR036388">
    <property type="entry name" value="WH-like_DNA-bd_sf"/>
</dbReference>
<dbReference type="AlphaFoldDB" id="A0A5P8FII1"/>
<dbReference type="InterPro" id="IPR039425">
    <property type="entry name" value="RNA_pol_sigma-70-like"/>
</dbReference>
<evidence type="ECO:0000256" key="5">
    <source>
        <dbReference type="ARBA" id="ARBA00023163"/>
    </source>
</evidence>
<dbReference type="SUPFAM" id="SSF88659">
    <property type="entry name" value="Sigma3 and sigma4 domains of RNA polymerase sigma factors"/>
    <property type="match status" value="1"/>
</dbReference>
<dbReference type="InterPro" id="IPR013324">
    <property type="entry name" value="RNA_pol_sigma_r3/r4-like"/>
</dbReference>
<organism evidence="9 10">
    <name type="scientific">Janibacter melonis</name>
    <dbReference type="NCBI Taxonomy" id="262209"/>
    <lineage>
        <taxon>Bacteria</taxon>
        <taxon>Bacillati</taxon>
        <taxon>Actinomycetota</taxon>
        <taxon>Actinomycetes</taxon>
        <taxon>Micrococcales</taxon>
        <taxon>Intrasporangiaceae</taxon>
        <taxon>Janibacter</taxon>
    </lineage>
</organism>
<feature type="region of interest" description="Disordered" evidence="6">
    <location>
        <begin position="1"/>
        <end position="38"/>
    </location>
</feature>
<evidence type="ECO:0000259" key="7">
    <source>
        <dbReference type="Pfam" id="PF04542"/>
    </source>
</evidence>
<dbReference type="KEGG" id="jme:EEW87_001915"/>
<dbReference type="InterPro" id="IPR007627">
    <property type="entry name" value="RNA_pol_sigma70_r2"/>
</dbReference>
<keyword evidence="4" id="KW-0238">DNA-binding</keyword>
<evidence type="ECO:0000256" key="4">
    <source>
        <dbReference type="ARBA" id="ARBA00023125"/>
    </source>
</evidence>
<dbReference type="Gene3D" id="1.10.1740.10">
    <property type="match status" value="1"/>
</dbReference>
<feature type="compositionally biased region" description="Polar residues" evidence="6">
    <location>
        <begin position="25"/>
        <end position="34"/>
    </location>
</feature>
<dbReference type="Pfam" id="PF08281">
    <property type="entry name" value="Sigma70_r4_2"/>
    <property type="match status" value="1"/>
</dbReference>
<dbReference type="GeneID" id="59163193"/>
<dbReference type="PANTHER" id="PTHR43133:SF50">
    <property type="entry name" value="ECF RNA POLYMERASE SIGMA FACTOR SIGM"/>
    <property type="match status" value="1"/>
</dbReference>
<evidence type="ECO:0000313" key="9">
    <source>
        <dbReference type="EMBL" id="QFQ29345.2"/>
    </source>
</evidence>
<evidence type="ECO:0000256" key="2">
    <source>
        <dbReference type="ARBA" id="ARBA00023015"/>
    </source>
</evidence>
<keyword evidence="5" id="KW-0804">Transcription</keyword>
<protein>
    <submittedName>
        <fullName evidence="9">Sigma-70 family RNA polymerase sigma factor</fullName>
    </submittedName>
</protein>
<feature type="domain" description="RNA polymerase sigma factor 70 region 4 type 2" evidence="8">
    <location>
        <begin position="137"/>
        <end position="189"/>
    </location>
</feature>
<dbReference type="InterPro" id="IPR013325">
    <property type="entry name" value="RNA_pol_sigma_r2"/>
</dbReference>
<dbReference type="PANTHER" id="PTHR43133">
    <property type="entry name" value="RNA POLYMERASE ECF-TYPE SIGMA FACTO"/>
    <property type="match status" value="1"/>
</dbReference>
<dbReference type="GO" id="GO:0006352">
    <property type="term" value="P:DNA-templated transcription initiation"/>
    <property type="evidence" value="ECO:0007669"/>
    <property type="project" value="InterPro"/>
</dbReference>
<proteinExistence type="inferred from homology"/>
<dbReference type="CDD" id="cd06171">
    <property type="entry name" value="Sigma70_r4"/>
    <property type="match status" value="1"/>
</dbReference>
<accession>A0A5P8FII1</accession>
<keyword evidence="2" id="KW-0805">Transcription regulation</keyword>
<dbReference type="Proteomes" id="UP000271708">
    <property type="component" value="Chromosome"/>
</dbReference>
<reference evidence="9 10" key="1">
    <citation type="submission" date="2019-09" db="EMBL/GenBank/DDBJ databases">
        <title>Complete Genome Sequence of Janibacter melonis M714 with both human health impact and industrial applications.</title>
        <authorList>
            <person name="Jin M."/>
            <person name="Zhao Q.R."/>
        </authorList>
    </citation>
    <scope>NUCLEOTIDE SEQUENCE [LARGE SCALE GENOMIC DNA]</scope>
    <source>
        <strain evidence="9 10">M714</strain>
    </source>
</reference>
<dbReference type="InterPro" id="IPR014284">
    <property type="entry name" value="RNA_pol_sigma-70_dom"/>
</dbReference>
<dbReference type="SUPFAM" id="SSF88946">
    <property type="entry name" value="Sigma2 domain of RNA polymerase sigma factors"/>
    <property type="match status" value="1"/>
</dbReference>
<evidence type="ECO:0000313" key="10">
    <source>
        <dbReference type="Proteomes" id="UP000271708"/>
    </source>
</evidence>
<evidence type="ECO:0000256" key="1">
    <source>
        <dbReference type="ARBA" id="ARBA00010641"/>
    </source>
</evidence>
<dbReference type="EMBL" id="CP044548">
    <property type="protein sequence ID" value="QFQ29345.2"/>
    <property type="molecule type" value="Genomic_DNA"/>
</dbReference>